<comment type="subcellular location">
    <subcellularLocation>
        <location evidence="1">Cell membrane</location>
        <topology evidence="1">Multi-pass membrane protein</topology>
    </subcellularLocation>
</comment>
<dbReference type="Pfam" id="PF00001">
    <property type="entry name" value="7tm_1"/>
    <property type="match status" value="1"/>
</dbReference>
<feature type="transmembrane region" description="Helical" evidence="10">
    <location>
        <begin position="156"/>
        <end position="178"/>
    </location>
</feature>
<protein>
    <submittedName>
        <fullName evidence="13">Protein DCAR-1</fullName>
    </submittedName>
</protein>
<evidence type="ECO:0000256" key="2">
    <source>
        <dbReference type="ARBA" id="ARBA00022475"/>
    </source>
</evidence>
<feature type="transmembrane region" description="Helical" evidence="10">
    <location>
        <begin position="255"/>
        <end position="278"/>
    </location>
</feature>
<keyword evidence="6 10" id="KW-0472">Membrane</keyword>
<dbReference type="OrthoDB" id="5835578at2759"/>
<reference evidence="13" key="1">
    <citation type="submission" date="2020-12" db="UniProtKB">
        <authorList>
            <consortium name="WormBaseParasite"/>
        </authorList>
    </citation>
    <scope>IDENTIFICATION</scope>
    <source>
        <strain evidence="13">MHco3</strain>
    </source>
</reference>
<feature type="domain" description="G-protein coupled receptors family 1 profile" evidence="11">
    <location>
        <begin position="49"/>
        <end position="224"/>
    </location>
</feature>
<keyword evidence="12" id="KW-1185">Reference proteome</keyword>
<organism evidence="12 13">
    <name type="scientific">Haemonchus contortus</name>
    <name type="common">Barber pole worm</name>
    <dbReference type="NCBI Taxonomy" id="6289"/>
    <lineage>
        <taxon>Eukaryota</taxon>
        <taxon>Metazoa</taxon>
        <taxon>Ecdysozoa</taxon>
        <taxon>Nematoda</taxon>
        <taxon>Chromadorea</taxon>
        <taxon>Rhabditida</taxon>
        <taxon>Rhabditina</taxon>
        <taxon>Rhabditomorpha</taxon>
        <taxon>Strongyloidea</taxon>
        <taxon>Trichostrongylidae</taxon>
        <taxon>Haemonchus</taxon>
    </lineage>
</organism>
<dbReference type="GO" id="GO:0004930">
    <property type="term" value="F:G protein-coupled receptor activity"/>
    <property type="evidence" value="ECO:0007669"/>
    <property type="project" value="UniProtKB-KW"/>
</dbReference>
<dbReference type="Proteomes" id="UP000025227">
    <property type="component" value="Unplaced"/>
</dbReference>
<evidence type="ECO:0000256" key="10">
    <source>
        <dbReference type="SAM" id="Phobius"/>
    </source>
</evidence>
<dbReference type="OMA" id="DQRSTFK"/>
<keyword evidence="2" id="KW-1003">Cell membrane</keyword>
<dbReference type="Gene3D" id="1.20.1070.10">
    <property type="entry name" value="Rhodopsin 7-helix transmembrane proteins"/>
    <property type="match status" value="1"/>
</dbReference>
<evidence type="ECO:0000256" key="4">
    <source>
        <dbReference type="ARBA" id="ARBA00022989"/>
    </source>
</evidence>
<feature type="transmembrane region" description="Helical" evidence="10">
    <location>
        <begin position="204"/>
        <end position="224"/>
    </location>
</feature>
<evidence type="ECO:0000256" key="5">
    <source>
        <dbReference type="ARBA" id="ARBA00023040"/>
    </source>
</evidence>
<evidence type="ECO:0000256" key="3">
    <source>
        <dbReference type="ARBA" id="ARBA00022692"/>
    </source>
</evidence>
<proteinExistence type="predicted"/>
<evidence type="ECO:0000256" key="1">
    <source>
        <dbReference type="ARBA" id="ARBA00004651"/>
    </source>
</evidence>
<keyword evidence="8" id="KW-0325">Glycoprotein</keyword>
<evidence type="ECO:0000256" key="8">
    <source>
        <dbReference type="ARBA" id="ARBA00023180"/>
    </source>
</evidence>
<dbReference type="PANTHER" id="PTHR24246:SF27">
    <property type="entry name" value="ADENOSINE RECEPTOR, ISOFORM A"/>
    <property type="match status" value="1"/>
</dbReference>
<feature type="transmembrane region" description="Helical" evidence="10">
    <location>
        <begin position="114"/>
        <end position="136"/>
    </location>
</feature>
<feature type="transmembrane region" description="Helical" evidence="10">
    <location>
        <begin position="82"/>
        <end position="102"/>
    </location>
</feature>
<dbReference type="InterPro" id="IPR000276">
    <property type="entry name" value="GPCR_Rhodpsn"/>
</dbReference>
<evidence type="ECO:0000256" key="7">
    <source>
        <dbReference type="ARBA" id="ARBA00023170"/>
    </source>
</evidence>
<dbReference type="AlphaFoldDB" id="A0A7I4YTJ4"/>
<dbReference type="CDD" id="cd00637">
    <property type="entry name" value="7tm_classA_rhodopsin-like"/>
    <property type="match status" value="1"/>
</dbReference>
<keyword evidence="9" id="KW-0807">Transducer</keyword>
<accession>A0A7I4YTJ4</accession>
<dbReference type="InterPro" id="IPR017452">
    <property type="entry name" value="GPCR_Rhodpsn_7TM"/>
</dbReference>
<dbReference type="PANTHER" id="PTHR24246">
    <property type="entry name" value="OLFACTORY RECEPTOR AND ADENOSINE RECEPTOR"/>
    <property type="match status" value="1"/>
</dbReference>
<evidence type="ECO:0000256" key="6">
    <source>
        <dbReference type="ARBA" id="ARBA00023136"/>
    </source>
</evidence>
<dbReference type="FunFam" id="1.20.1070.10:FF:000478">
    <property type="entry name" value="DihydroCaffeic Acid Receptor"/>
    <property type="match status" value="1"/>
</dbReference>
<evidence type="ECO:0000313" key="12">
    <source>
        <dbReference type="Proteomes" id="UP000025227"/>
    </source>
</evidence>
<keyword evidence="3 10" id="KW-0812">Transmembrane</keyword>
<evidence type="ECO:0000259" key="11">
    <source>
        <dbReference type="PROSITE" id="PS50262"/>
    </source>
</evidence>
<keyword evidence="5" id="KW-0297">G-protein coupled receptor</keyword>
<name>A0A7I4YTJ4_HAECO</name>
<dbReference type="SUPFAM" id="SSF81321">
    <property type="entry name" value="Family A G protein-coupled receptor-like"/>
    <property type="match status" value="1"/>
</dbReference>
<keyword evidence="4 10" id="KW-1133">Transmembrane helix</keyword>
<evidence type="ECO:0000313" key="13">
    <source>
        <dbReference type="WBParaSite" id="HCON_00135950-00001"/>
    </source>
</evidence>
<dbReference type="GO" id="GO:0005886">
    <property type="term" value="C:plasma membrane"/>
    <property type="evidence" value="ECO:0007669"/>
    <property type="project" value="UniProtKB-SubCell"/>
</dbReference>
<keyword evidence="7" id="KW-0675">Receptor</keyword>
<feature type="transmembrane region" description="Helical" evidence="10">
    <location>
        <begin position="37"/>
        <end position="61"/>
    </location>
</feature>
<dbReference type="WBParaSite" id="HCON_00135950-00001">
    <property type="protein sequence ID" value="HCON_00135950-00001"/>
    <property type="gene ID" value="HCON_00135950"/>
</dbReference>
<sequence length="379" mass="43984">MSSNVRTDCFFNLTTDERIDLFKRRQGLRIDNVFRTFFGWVVLPLALLGVLLVTLFILATYRAIKARVVSRKCYILLLNRAVGDLVSCIVALLVCGYVLMWHEINRDMVILMESFFIGSFWSAMVSYVALSVLKLFAVWKPFQYRKWFTMKRCINLIIFSWVMFILMISYTLGISALVKIPSLNEWSGCRMETCLRNMYRARNFVTVSVYAFTLSVFFITVLLIRRAQKFVDSFKKRDSTKSEGGRRVRFPLWKLALNVGTFAGLYLFYVIWCVGLVINQDQCFFQRNYAEMMRILAIVRCTLLLRILVDPILSFATDYQIRRSFFTMIGVRQELAYGSSRIYQKSVEGSSGGDCEIERNSRSQTVSTIHSSRPSTIKL</sequence>
<evidence type="ECO:0000256" key="9">
    <source>
        <dbReference type="ARBA" id="ARBA00023224"/>
    </source>
</evidence>
<dbReference type="PROSITE" id="PS50262">
    <property type="entry name" value="G_PROTEIN_RECEP_F1_2"/>
    <property type="match status" value="1"/>
</dbReference>